<organism evidence="2 3">
    <name type="scientific">Actinomadura geliboluensis</name>
    <dbReference type="NCBI Taxonomy" id="882440"/>
    <lineage>
        <taxon>Bacteria</taxon>
        <taxon>Bacillati</taxon>
        <taxon>Actinomycetota</taxon>
        <taxon>Actinomycetes</taxon>
        <taxon>Streptosporangiales</taxon>
        <taxon>Thermomonosporaceae</taxon>
        <taxon>Actinomadura</taxon>
    </lineage>
</organism>
<proteinExistence type="predicted"/>
<dbReference type="SUPFAM" id="SSF54427">
    <property type="entry name" value="NTF2-like"/>
    <property type="match status" value="1"/>
</dbReference>
<dbReference type="Pfam" id="PF12680">
    <property type="entry name" value="SnoaL_2"/>
    <property type="match status" value="1"/>
</dbReference>
<sequence>MPNDWNGETKMSRDESAGTSPRAVLDTALDLLRRGAMMDFADLFAAGTLIEIPFAADEPWRRIEGRERLREYVSGYTDHQVVESYPSLRVHETADPEVIVAEVTARGTTVKTGQPYTTSYVWILRVRDGEIHEFRDYWSPVETAKATGSLDALVEALRGRAAR</sequence>
<dbReference type="InterPro" id="IPR032710">
    <property type="entry name" value="NTF2-like_dom_sf"/>
</dbReference>
<evidence type="ECO:0000259" key="1">
    <source>
        <dbReference type="Pfam" id="PF12680"/>
    </source>
</evidence>
<feature type="domain" description="SnoaL-like" evidence="1">
    <location>
        <begin position="29"/>
        <end position="133"/>
    </location>
</feature>
<dbReference type="Gene3D" id="3.10.450.50">
    <property type="match status" value="1"/>
</dbReference>
<accession>A0A5S4H5F6</accession>
<gene>
    <name evidence="2" type="ORF">ETD96_25905</name>
</gene>
<protein>
    <submittedName>
        <fullName evidence="2">Nuclear transport factor 2 family protein</fullName>
    </submittedName>
</protein>
<reference evidence="2 3" key="1">
    <citation type="submission" date="2019-05" db="EMBL/GenBank/DDBJ databases">
        <title>Draft genome sequence of Actinomadura geliboluensis A8036.</title>
        <authorList>
            <person name="Saricaoglu S."/>
            <person name="Isik K."/>
        </authorList>
    </citation>
    <scope>NUCLEOTIDE SEQUENCE [LARGE SCALE GENOMIC DNA]</scope>
    <source>
        <strain evidence="2 3">A8036</strain>
    </source>
</reference>
<keyword evidence="3" id="KW-1185">Reference proteome</keyword>
<dbReference type="EMBL" id="VCKZ01000213">
    <property type="protein sequence ID" value="TMR34100.1"/>
    <property type="molecule type" value="Genomic_DNA"/>
</dbReference>
<name>A0A5S4H5F6_9ACTN</name>
<comment type="caution">
    <text evidence="2">The sequence shown here is derived from an EMBL/GenBank/DDBJ whole genome shotgun (WGS) entry which is preliminary data.</text>
</comment>
<dbReference type="Proteomes" id="UP000305238">
    <property type="component" value="Unassembled WGS sequence"/>
</dbReference>
<evidence type="ECO:0000313" key="2">
    <source>
        <dbReference type="EMBL" id="TMR34100.1"/>
    </source>
</evidence>
<dbReference type="AlphaFoldDB" id="A0A5S4H5F6"/>
<dbReference type="OrthoDB" id="3681559at2"/>
<evidence type="ECO:0000313" key="3">
    <source>
        <dbReference type="Proteomes" id="UP000305238"/>
    </source>
</evidence>
<dbReference type="InterPro" id="IPR037401">
    <property type="entry name" value="SnoaL-like"/>
</dbReference>